<feature type="transmembrane region" description="Helical" evidence="1">
    <location>
        <begin position="94"/>
        <end position="116"/>
    </location>
</feature>
<keyword evidence="1" id="KW-0812">Transmembrane</keyword>
<keyword evidence="1" id="KW-1133">Transmembrane helix</keyword>
<dbReference type="AlphaFoldDB" id="A0A5S9F1W0"/>
<dbReference type="RefSeq" id="WP_151967065.1">
    <property type="nucleotide sequence ID" value="NZ_AP019860.1"/>
</dbReference>
<proteinExistence type="predicted"/>
<reference evidence="2 3" key="1">
    <citation type="submission" date="2019-08" db="EMBL/GenBank/DDBJ databases">
        <title>Complete genome sequence of Candidatus Uab amorphum.</title>
        <authorList>
            <person name="Shiratori T."/>
            <person name="Suzuki S."/>
            <person name="Kakizawa Y."/>
            <person name="Ishida K."/>
        </authorList>
    </citation>
    <scope>NUCLEOTIDE SEQUENCE [LARGE SCALE GENOMIC DNA]</scope>
    <source>
        <strain evidence="2 3">SRT547</strain>
    </source>
</reference>
<protein>
    <submittedName>
        <fullName evidence="2">Uncharacterized protein</fullName>
    </submittedName>
</protein>
<sequence length="128" mass="14373">MNDINKLMAKIIAFLGILVCISFVVIFFIACLNATSTFQKLGHVAFSCFSLITAQVIGKHEHYPEDVAGLCYCNIMGFCMIFGVEIMTRSVLEGIICFTFGLMFFMVWLLTINAFLKKTPTYLGRAFL</sequence>
<keyword evidence="1" id="KW-0472">Membrane</keyword>
<dbReference type="PROSITE" id="PS51257">
    <property type="entry name" value="PROKAR_LIPOPROTEIN"/>
    <property type="match status" value="1"/>
</dbReference>
<feature type="transmembrane region" description="Helical" evidence="1">
    <location>
        <begin position="12"/>
        <end position="35"/>
    </location>
</feature>
<dbReference type="Proteomes" id="UP000326354">
    <property type="component" value="Chromosome"/>
</dbReference>
<feature type="transmembrane region" description="Helical" evidence="1">
    <location>
        <begin position="41"/>
        <end position="58"/>
    </location>
</feature>
<evidence type="ECO:0000313" key="2">
    <source>
        <dbReference type="EMBL" id="BBM82838.1"/>
    </source>
</evidence>
<gene>
    <name evidence="2" type="ORF">UABAM_01181</name>
</gene>
<name>A0A5S9F1W0_UABAM</name>
<dbReference type="EMBL" id="AP019860">
    <property type="protein sequence ID" value="BBM82838.1"/>
    <property type="molecule type" value="Genomic_DNA"/>
</dbReference>
<keyword evidence="3" id="KW-1185">Reference proteome</keyword>
<evidence type="ECO:0000256" key="1">
    <source>
        <dbReference type="SAM" id="Phobius"/>
    </source>
</evidence>
<feature type="transmembrane region" description="Helical" evidence="1">
    <location>
        <begin position="70"/>
        <end position="88"/>
    </location>
</feature>
<organism evidence="2 3">
    <name type="scientific">Uabimicrobium amorphum</name>
    <dbReference type="NCBI Taxonomy" id="2596890"/>
    <lineage>
        <taxon>Bacteria</taxon>
        <taxon>Pseudomonadati</taxon>
        <taxon>Planctomycetota</taxon>
        <taxon>Candidatus Uabimicrobiia</taxon>
        <taxon>Candidatus Uabimicrobiales</taxon>
        <taxon>Candidatus Uabimicrobiaceae</taxon>
        <taxon>Candidatus Uabimicrobium</taxon>
    </lineage>
</organism>
<evidence type="ECO:0000313" key="3">
    <source>
        <dbReference type="Proteomes" id="UP000326354"/>
    </source>
</evidence>
<accession>A0A5S9F1W0</accession>
<dbReference type="KEGG" id="uam:UABAM_01181"/>